<proteinExistence type="predicted"/>
<keyword evidence="2" id="KW-1185">Reference proteome</keyword>
<dbReference type="Pfam" id="PF12893">
    <property type="entry name" value="Lumazine_bd_2"/>
    <property type="match status" value="1"/>
</dbReference>
<gene>
    <name evidence="1" type="ORF">SAMN02982922_5013</name>
</gene>
<accession>A0A1X7PS73</accession>
<evidence type="ECO:0000313" key="2">
    <source>
        <dbReference type="Proteomes" id="UP000193083"/>
    </source>
</evidence>
<dbReference type="InterPro" id="IPR039437">
    <property type="entry name" value="FrzH/put_lumazine-bd"/>
</dbReference>
<sequence length="121" mass="13572">MSEEDQIRTVLKDYFDGLYFGDMTRFSSAFHPACRLFTVADGTVQTIDYAPYMERCAGRKPPVESGEPQVAEIIELTVSTSDTAHARVRDAFPPRTFVNELSLAKSEGSWKIVSKLYHAFG</sequence>
<name>A0A1X7PS73_9HYPH</name>
<dbReference type="Proteomes" id="UP000193083">
    <property type="component" value="Unassembled WGS sequence"/>
</dbReference>
<evidence type="ECO:0000313" key="1">
    <source>
        <dbReference type="EMBL" id="SMH54057.1"/>
    </source>
</evidence>
<dbReference type="SUPFAM" id="SSF54427">
    <property type="entry name" value="NTF2-like"/>
    <property type="match status" value="1"/>
</dbReference>
<dbReference type="InterPro" id="IPR032710">
    <property type="entry name" value="NTF2-like_dom_sf"/>
</dbReference>
<organism evidence="1 2">
    <name type="scientific">Mesorhizobium australicum</name>
    <dbReference type="NCBI Taxonomy" id="536018"/>
    <lineage>
        <taxon>Bacteria</taxon>
        <taxon>Pseudomonadati</taxon>
        <taxon>Pseudomonadota</taxon>
        <taxon>Alphaproteobacteria</taxon>
        <taxon>Hyphomicrobiales</taxon>
        <taxon>Phyllobacteriaceae</taxon>
        <taxon>Mesorhizobium</taxon>
    </lineage>
</organism>
<dbReference type="EMBL" id="FXBL01000004">
    <property type="protein sequence ID" value="SMH54057.1"/>
    <property type="molecule type" value="Genomic_DNA"/>
</dbReference>
<protein>
    <submittedName>
        <fullName evidence="1">Putative lumazine-binding</fullName>
    </submittedName>
</protein>
<dbReference type="RefSeq" id="WP_085466651.1">
    <property type="nucleotide sequence ID" value="NZ_FXBL01000004.1"/>
</dbReference>
<reference evidence="1 2" key="1">
    <citation type="submission" date="2017-04" db="EMBL/GenBank/DDBJ databases">
        <authorList>
            <person name="Afonso C.L."/>
            <person name="Miller P.J."/>
            <person name="Scott M.A."/>
            <person name="Spackman E."/>
            <person name="Goraichik I."/>
            <person name="Dimitrov K.M."/>
            <person name="Suarez D.L."/>
            <person name="Swayne D.E."/>
        </authorList>
    </citation>
    <scope>NUCLEOTIDE SEQUENCE [LARGE SCALE GENOMIC DNA]</scope>
    <source>
        <strain evidence="1 2">B5P</strain>
    </source>
</reference>
<dbReference type="OrthoDB" id="7451095at2"/>
<dbReference type="AlphaFoldDB" id="A0A1X7PS73"/>
<dbReference type="Gene3D" id="3.10.450.50">
    <property type="match status" value="1"/>
</dbReference>